<gene>
    <name evidence="2" type="ORF">RHSIM_Rhsim13G0131400</name>
</gene>
<proteinExistence type="predicted"/>
<evidence type="ECO:0000313" key="2">
    <source>
        <dbReference type="EMBL" id="KAF7120484.1"/>
    </source>
</evidence>
<evidence type="ECO:0000313" key="3">
    <source>
        <dbReference type="Proteomes" id="UP000626092"/>
    </source>
</evidence>
<evidence type="ECO:0000256" key="1">
    <source>
        <dbReference type="SAM" id="Coils"/>
    </source>
</evidence>
<keyword evidence="1" id="KW-0175">Coiled coil</keyword>
<dbReference type="EMBL" id="WJXA01000013">
    <property type="protein sequence ID" value="KAF7120484.1"/>
    <property type="molecule type" value="Genomic_DNA"/>
</dbReference>
<dbReference type="AlphaFoldDB" id="A0A834FYH2"/>
<reference evidence="2" key="1">
    <citation type="submission" date="2019-11" db="EMBL/GenBank/DDBJ databases">
        <authorList>
            <person name="Liu Y."/>
            <person name="Hou J."/>
            <person name="Li T.-Q."/>
            <person name="Guan C.-H."/>
            <person name="Wu X."/>
            <person name="Wu H.-Z."/>
            <person name="Ling F."/>
            <person name="Zhang R."/>
            <person name="Shi X.-G."/>
            <person name="Ren J.-P."/>
            <person name="Chen E.-F."/>
            <person name="Sun J.-M."/>
        </authorList>
    </citation>
    <scope>NUCLEOTIDE SEQUENCE</scope>
    <source>
        <strain evidence="2">Adult_tree_wgs_1</strain>
        <tissue evidence="2">Leaves</tissue>
    </source>
</reference>
<feature type="coiled-coil region" evidence="1">
    <location>
        <begin position="170"/>
        <end position="197"/>
    </location>
</feature>
<comment type="caution">
    <text evidence="2">The sequence shown here is derived from an EMBL/GenBank/DDBJ whole genome shotgun (WGS) entry which is preliminary data.</text>
</comment>
<sequence>MLYHRSPQLDFPFPTRRGTKVERPYAIPQGFYISGKWKNLVCKQERACSAWLHANLPPLCSKKRQEQDGEELEDLTIVAGQALQATRCRPGNVPEGEMGGRVDKRAKTTKEEVEITGQPIKVADSLLDNQRLAMTLLNRIALPKDVDLLRRGKADNMAELCYYAVKVHEKMSLKGELKAEKAEVQKAVEEIQKLKKSVAEAAVGLAEKEKLGTEVKDLKE</sequence>
<name>A0A834FYH2_RHOSS</name>
<keyword evidence="3" id="KW-1185">Reference proteome</keyword>
<dbReference type="Proteomes" id="UP000626092">
    <property type="component" value="Unassembled WGS sequence"/>
</dbReference>
<accession>A0A834FYH2</accession>
<organism evidence="2 3">
    <name type="scientific">Rhododendron simsii</name>
    <name type="common">Sims's rhododendron</name>
    <dbReference type="NCBI Taxonomy" id="118357"/>
    <lineage>
        <taxon>Eukaryota</taxon>
        <taxon>Viridiplantae</taxon>
        <taxon>Streptophyta</taxon>
        <taxon>Embryophyta</taxon>
        <taxon>Tracheophyta</taxon>
        <taxon>Spermatophyta</taxon>
        <taxon>Magnoliopsida</taxon>
        <taxon>eudicotyledons</taxon>
        <taxon>Gunneridae</taxon>
        <taxon>Pentapetalae</taxon>
        <taxon>asterids</taxon>
        <taxon>Ericales</taxon>
        <taxon>Ericaceae</taxon>
        <taxon>Ericoideae</taxon>
        <taxon>Rhodoreae</taxon>
        <taxon>Rhododendron</taxon>
    </lineage>
</organism>
<protein>
    <submittedName>
        <fullName evidence="2">Uncharacterized protein</fullName>
    </submittedName>
</protein>